<dbReference type="GO" id="GO:0005737">
    <property type="term" value="C:cytoplasm"/>
    <property type="evidence" value="ECO:0007669"/>
    <property type="project" value="TreeGrafter"/>
</dbReference>
<gene>
    <name evidence="9" type="ORF">GUJ93_ZPchr0009g1422</name>
</gene>
<dbReference type="EC" id="5.4.99.5" evidence="3"/>
<dbReference type="AlphaFoldDB" id="A0A8J5RZN7"/>
<evidence type="ECO:0000256" key="6">
    <source>
        <dbReference type="ARBA" id="ARBA00023235"/>
    </source>
</evidence>
<evidence type="ECO:0000313" key="10">
    <source>
        <dbReference type="Proteomes" id="UP000729402"/>
    </source>
</evidence>
<dbReference type="EMBL" id="JAAALK010000289">
    <property type="protein sequence ID" value="KAG8049074.1"/>
    <property type="molecule type" value="Genomic_DNA"/>
</dbReference>
<feature type="region of interest" description="Disordered" evidence="7">
    <location>
        <begin position="1"/>
        <end position="31"/>
    </location>
</feature>
<feature type="domain" description="Chorismate mutase" evidence="8">
    <location>
        <begin position="212"/>
        <end position="319"/>
    </location>
</feature>
<protein>
    <recommendedName>
        <fullName evidence="3">chorismate mutase</fullName>
        <ecNumber evidence="3">5.4.99.5</ecNumber>
    </recommendedName>
</protein>
<dbReference type="OrthoDB" id="191918at2759"/>
<evidence type="ECO:0000256" key="4">
    <source>
        <dbReference type="ARBA" id="ARBA00022605"/>
    </source>
</evidence>
<dbReference type="GO" id="GO:0046417">
    <property type="term" value="P:chorismate metabolic process"/>
    <property type="evidence" value="ECO:0007669"/>
    <property type="project" value="InterPro"/>
</dbReference>
<feature type="compositionally biased region" description="Polar residues" evidence="7">
    <location>
        <begin position="17"/>
        <end position="29"/>
    </location>
</feature>
<dbReference type="PANTHER" id="PTHR21145:SF0">
    <property type="entry name" value="CHORISMATE MUTASE 1, CHLOROPLASTIC"/>
    <property type="match status" value="1"/>
</dbReference>
<evidence type="ECO:0000256" key="1">
    <source>
        <dbReference type="ARBA" id="ARBA00000824"/>
    </source>
</evidence>
<keyword evidence="6" id="KW-0413">Isomerase</keyword>
<keyword evidence="4" id="KW-0028">Amino-acid biosynthesis</keyword>
<evidence type="ECO:0000256" key="7">
    <source>
        <dbReference type="SAM" id="MobiDB-lite"/>
    </source>
</evidence>
<dbReference type="PANTHER" id="PTHR21145">
    <property type="entry name" value="CHORISMATE MUTASE"/>
    <property type="match status" value="1"/>
</dbReference>
<accession>A0A8J5RZN7</accession>
<sequence length="329" mass="36042">MASPGSTPPVDSPLAKPQSTSSPLANLQGTPAAHHFPASLRLGPAVAASVRPLSASGSRAPDAVLSKPSGGGGKKSDESDVLSLDSIRRTLIQLEDTIIFNLLERSQFSYNPAAYDRNASGIAGFNGSLIEYLIQGTEKLHAMVGRYKSPDEHPFFPEKLLEPVLPSVQYKNVLHHAAASINVNKQIWDVYFDDLLPRLVGEGSDGNCGSSACCDATILQALSKRIHYGMFVAEAKFRESPDKYSAAIKAKDEDKLMEMLTYKEVEESVKRRVRFKALTFGRVVGSDASPMADPPLKMEPDLVVELYDKWLMPLTKEVEVHYLLRRLDN</sequence>
<evidence type="ECO:0000256" key="3">
    <source>
        <dbReference type="ARBA" id="ARBA00012404"/>
    </source>
</evidence>
<evidence type="ECO:0000259" key="8">
    <source>
        <dbReference type="Pfam" id="PF01817"/>
    </source>
</evidence>
<dbReference type="InterPro" id="IPR002701">
    <property type="entry name" value="CM_II_prokaryot"/>
</dbReference>
<dbReference type="PROSITE" id="PS51169">
    <property type="entry name" value="CHORISMATE_MUT_3"/>
    <property type="match status" value="1"/>
</dbReference>
<name>A0A8J5RZN7_ZIZPA</name>
<dbReference type="NCBIfam" id="TIGR01802">
    <property type="entry name" value="CM_pl-yst"/>
    <property type="match status" value="1"/>
</dbReference>
<dbReference type="FunFam" id="1.10.590.10:FF:000001">
    <property type="entry name" value="Chorismate mutase"/>
    <property type="match status" value="1"/>
</dbReference>
<reference evidence="9" key="1">
    <citation type="journal article" date="2021" name="bioRxiv">
        <title>Whole Genome Assembly and Annotation of Northern Wild Rice, Zizania palustris L., Supports a Whole Genome Duplication in the Zizania Genus.</title>
        <authorList>
            <person name="Haas M."/>
            <person name="Kono T."/>
            <person name="Macchietto M."/>
            <person name="Millas R."/>
            <person name="McGilp L."/>
            <person name="Shao M."/>
            <person name="Duquette J."/>
            <person name="Hirsch C.N."/>
            <person name="Kimball J."/>
        </authorList>
    </citation>
    <scope>NUCLEOTIDE SEQUENCE</scope>
    <source>
        <tissue evidence="9">Fresh leaf tissue</tissue>
    </source>
</reference>
<comment type="catalytic activity">
    <reaction evidence="1">
        <text>chorismate = prephenate</text>
        <dbReference type="Rhea" id="RHEA:13897"/>
        <dbReference type="ChEBI" id="CHEBI:29748"/>
        <dbReference type="ChEBI" id="CHEBI:29934"/>
        <dbReference type="EC" id="5.4.99.5"/>
    </reaction>
</comment>
<feature type="region of interest" description="Disordered" evidence="7">
    <location>
        <begin position="51"/>
        <end position="80"/>
    </location>
</feature>
<comment type="pathway">
    <text evidence="2">Metabolic intermediate biosynthesis; prephenate biosynthesis; prephenate from chorismate: step 1/1.</text>
</comment>
<comment type="caution">
    <text evidence="9">The sequence shown here is derived from an EMBL/GenBank/DDBJ whole genome shotgun (WGS) entry which is preliminary data.</text>
</comment>
<dbReference type="Proteomes" id="UP000729402">
    <property type="component" value="Unassembled WGS sequence"/>
</dbReference>
<keyword evidence="5" id="KW-0057">Aromatic amino acid biosynthesis</keyword>
<organism evidence="9 10">
    <name type="scientific">Zizania palustris</name>
    <name type="common">Northern wild rice</name>
    <dbReference type="NCBI Taxonomy" id="103762"/>
    <lineage>
        <taxon>Eukaryota</taxon>
        <taxon>Viridiplantae</taxon>
        <taxon>Streptophyta</taxon>
        <taxon>Embryophyta</taxon>
        <taxon>Tracheophyta</taxon>
        <taxon>Spermatophyta</taxon>
        <taxon>Magnoliopsida</taxon>
        <taxon>Liliopsida</taxon>
        <taxon>Poales</taxon>
        <taxon>Poaceae</taxon>
        <taxon>BOP clade</taxon>
        <taxon>Oryzoideae</taxon>
        <taxon>Oryzeae</taxon>
        <taxon>Zizaniinae</taxon>
        <taxon>Zizania</taxon>
    </lineage>
</organism>
<dbReference type="InterPro" id="IPR008238">
    <property type="entry name" value="Chorismate_mutase_AroQ_euk"/>
</dbReference>
<proteinExistence type="predicted"/>
<feature type="compositionally biased region" description="Pro residues" evidence="7">
    <location>
        <begin position="1"/>
        <end position="11"/>
    </location>
</feature>
<keyword evidence="10" id="KW-1185">Reference proteome</keyword>
<reference evidence="9" key="2">
    <citation type="submission" date="2021-02" db="EMBL/GenBank/DDBJ databases">
        <authorList>
            <person name="Kimball J.A."/>
            <person name="Haas M.W."/>
            <person name="Macchietto M."/>
            <person name="Kono T."/>
            <person name="Duquette J."/>
            <person name="Shao M."/>
        </authorList>
    </citation>
    <scope>NUCLEOTIDE SEQUENCE</scope>
    <source>
        <tissue evidence="9">Fresh leaf tissue</tissue>
    </source>
</reference>
<dbReference type="GO" id="GO:0004106">
    <property type="term" value="F:chorismate mutase activity"/>
    <property type="evidence" value="ECO:0007669"/>
    <property type="project" value="UniProtKB-EC"/>
</dbReference>
<evidence type="ECO:0000313" key="9">
    <source>
        <dbReference type="EMBL" id="KAG8049074.1"/>
    </source>
</evidence>
<evidence type="ECO:0000256" key="2">
    <source>
        <dbReference type="ARBA" id="ARBA00004817"/>
    </source>
</evidence>
<dbReference type="GO" id="GO:0009073">
    <property type="term" value="P:aromatic amino acid family biosynthetic process"/>
    <property type="evidence" value="ECO:0007669"/>
    <property type="project" value="UniProtKB-KW"/>
</dbReference>
<dbReference type="Pfam" id="PF01817">
    <property type="entry name" value="CM_2"/>
    <property type="match status" value="1"/>
</dbReference>
<dbReference type="GO" id="GO:0008652">
    <property type="term" value="P:amino acid biosynthetic process"/>
    <property type="evidence" value="ECO:0007669"/>
    <property type="project" value="UniProtKB-KW"/>
</dbReference>
<evidence type="ECO:0000256" key="5">
    <source>
        <dbReference type="ARBA" id="ARBA00023141"/>
    </source>
</evidence>